<name>A0A252EH85_9PROT</name>
<dbReference type="GO" id="GO:0003677">
    <property type="term" value="F:DNA binding"/>
    <property type="evidence" value="ECO:0007669"/>
    <property type="project" value="InterPro"/>
</dbReference>
<dbReference type="InterPro" id="IPR009061">
    <property type="entry name" value="DNA-bd_dom_put_sf"/>
</dbReference>
<sequence>MAADIMTIDEVADYLRINRKTAYRLVADSELPGFRVGGTWRFRRVDIEDWIEREASPKKDKKR</sequence>
<accession>A0A252EH85</accession>
<dbReference type="Pfam" id="PF12728">
    <property type="entry name" value="HTH_17"/>
    <property type="match status" value="1"/>
</dbReference>
<protein>
    <submittedName>
        <fullName evidence="2">Excisionase</fullName>
    </submittedName>
</protein>
<gene>
    <name evidence="2" type="ORF">HK16_14055</name>
</gene>
<evidence type="ECO:0000313" key="3">
    <source>
        <dbReference type="Proteomes" id="UP000195072"/>
    </source>
</evidence>
<dbReference type="EMBL" id="JOOZ01000053">
    <property type="protein sequence ID" value="OUL65825.1"/>
    <property type="molecule type" value="Genomic_DNA"/>
</dbReference>
<dbReference type="NCBIfam" id="TIGR01764">
    <property type="entry name" value="excise"/>
    <property type="match status" value="1"/>
</dbReference>
<dbReference type="InterPro" id="IPR041657">
    <property type="entry name" value="HTH_17"/>
</dbReference>
<dbReference type="AlphaFoldDB" id="A0A252EH85"/>
<reference evidence="2 3" key="1">
    <citation type="submission" date="2014-06" db="EMBL/GenBank/DDBJ databases">
        <authorList>
            <person name="Ju J."/>
            <person name="Zhang J."/>
        </authorList>
    </citation>
    <scope>NUCLEOTIDE SEQUENCE [LARGE SCALE GENOMIC DNA]</scope>
    <source>
        <strain evidence="2">DmL_050</strain>
    </source>
</reference>
<feature type="domain" description="Helix-turn-helix" evidence="1">
    <location>
        <begin position="6"/>
        <end position="54"/>
    </location>
</feature>
<dbReference type="SUPFAM" id="SSF46955">
    <property type="entry name" value="Putative DNA-binding domain"/>
    <property type="match status" value="1"/>
</dbReference>
<evidence type="ECO:0000259" key="1">
    <source>
        <dbReference type="Pfam" id="PF12728"/>
    </source>
</evidence>
<dbReference type="Proteomes" id="UP000195072">
    <property type="component" value="Unassembled WGS sequence"/>
</dbReference>
<organism evidence="2 3">
    <name type="scientific">Acetobacter senegalensis</name>
    <dbReference type="NCBI Taxonomy" id="446692"/>
    <lineage>
        <taxon>Bacteria</taxon>
        <taxon>Pseudomonadati</taxon>
        <taxon>Pseudomonadota</taxon>
        <taxon>Alphaproteobacteria</taxon>
        <taxon>Acetobacterales</taxon>
        <taxon>Acetobacteraceae</taxon>
        <taxon>Acetobacter</taxon>
    </lineage>
</organism>
<evidence type="ECO:0000313" key="2">
    <source>
        <dbReference type="EMBL" id="OUL65825.1"/>
    </source>
</evidence>
<comment type="caution">
    <text evidence="2">The sequence shown here is derived from an EMBL/GenBank/DDBJ whole genome shotgun (WGS) entry which is preliminary data.</text>
</comment>
<dbReference type="InterPro" id="IPR010093">
    <property type="entry name" value="SinI_DNA-bd"/>
</dbReference>
<proteinExistence type="predicted"/>